<feature type="region of interest" description="Disordered" evidence="1">
    <location>
        <begin position="88"/>
        <end position="126"/>
    </location>
</feature>
<keyword evidence="3" id="KW-1185">Reference proteome</keyword>
<dbReference type="OrthoDB" id="2363105at2759"/>
<dbReference type="Proteomes" id="UP000053815">
    <property type="component" value="Unassembled WGS sequence"/>
</dbReference>
<protein>
    <submittedName>
        <fullName evidence="2">Uncharacterized protein</fullName>
    </submittedName>
</protein>
<sequence>MRTCNNSNKRRMDDEDEEVYMHSQQSIATRFIKSNVHQPIATKRYFDLHTQFSPDQPAQKELPAITYASPDYRPPPPAELPLWLQPMSVNSPMTEDDSEDDSALLTPSYQLAQQQQQQQQQQFGKPANEYWGAMMIDQWQ</sequence>
<evidence type="ECO:0000313" key="3">
    <source>
        <dbReference type="Proteomes" id="UP000053815"/>
    </source>
</evidence>
<feature type="compositionally biased region" description="Low complexity" evidence="1">
    <location>
        <begin position="113"/>
        <end position="122"/>
    </location>
</feature>
<name>A0A0C9MRY5_9FUNG</name>
<reference evidence="2" key="1">
    <citation type="submission" date="2014-09" db="EMBL/GenBank/DDBJ databases">
        <title>Draft genome sequence of an oleaginous Mucoromycotina fungus Mucor ambiguus NBRC6742.</title>
        <authorList>
            <person name="Takeda I."/>
            <person name="Yamane N."/>
            <person name="Morita T."/>
            <person name="Tamano K."/>
            <person name="Machida M."/>
            <person name="Baker S."/>
            <person name="Koike H."/>
        </authorList>
    </citation>
    <scope>NUCLEOTIDE SEQUENCE</scope>
    <source>
        <strain evidence="2">NBRC 6742</strain>
    </source>
</reference>
<organism evidence="2">
    <name type="scientific">Mucor ambiguus</name>
    <dbReference type="NCBI Taxonomy" id="91626"/>
    <lineage>
        <taxon>Eukaryota</taxon>
        <taxon>Fungi</taxon>
        <taxon>Fungi incertae sedis</taxon>
        <taxon>Mucoromycota</taxon>
        <taxon>Mucoromycotina</taxon>
        <taxon>Mucoromycetes</taxon>
        <taxon>Mucorales</taxon>
        <taxon>Mucorineae</taxon>
        <taxon>Mucoraceae</taxon>
        <taxon>Mucor</taxon>
    </lineage>
</organism>
<evidence type="ECO:0000256" key="1">
    <source>
        <dbReference type="SAM" id="MobiDB-lite"/>
    </source>
</evidence>
<gene>
    <name evidence="2" type="ORF">MAM1_0111d05569</name>
</gene>
<proteinExistence type="predicted"/>
<evidence type="ECO:0000313" key="2">
    <source>
        <dbReference type="EMBL" id="GAN06092.1"/>
    </source>
</evidence>
<dbReference type="AlphaFoldDB" id="A0A0C9MRY5"/>
<dbReference type="EMBL" id="DF836400">
    <property type="protein sequence ID" value="GAN06092.1"/>
    <property type="molecule type" value="Genomic_DNA"/>
</dbReference>
<accession>A0A0C9MRY5</accession>